<proteinExistence type="predicted"/>
<evidence type="ECO:0000313" key="1">
    <source>
        <dbReference type="EMBL" id="KAJ8874154.1"/>
    </source>
</evidence>
<accession>A0ABQ9GQ79</accession>
<reference evidence="1 2" key="1">
    <citation type="submission" date="2023-02" db="EMBL/GenBank/DDBJ databases">
        <title>LHISI_Scaffold_Assembly.</title>
        <authorList>
            <person name="Stuart O.P."/>
            <person name="Cleave R."/>
            <person name="Magrath M.J.L."/>
            <person name="Mikheyev A.S."/>
        </authorList>
    </citation>
    <scope>NUCLEOTIDE SEQUENCE [LARGE SCALE GENOMIC DNA]</scope>
    <source>
        <strain evidence="1">Daus_M_001</strain>
        <tissue evidence="1">Leg muscle</tissue>
    </source>
</reference>
<organism evidence="1 2">
    <name type="scientific">Dryococelus australis</name>
    <dbReference type="NCBI Taxonomy" id="614101"/>
    <lineage>
        <taxon>Eukaryota</taxon>
        <taxon>Metazoa</taxon>
        <taxon>Ecdysozoa</taxon>
        <taxon>Arthropoda</taxon>
        <taxon>Hexapoda</taxon>
        <taxon>Insecta</taxon>
        <taxon>Pterygota</taxon>
        <taxon>Neoptera</taxon>
        <taxon>Polyneoptera</taxon>
        <taxon>Phasmatodea</taxon>
        <taxon>Verophasmatodea</taxon>
        <taxon>Anareolatae</taxon>
        <taxon>Phasmatidae</taxon>
        <taxon>Eurycanthinae</taxon>
        <taxon>Dryococelus</taxon>
    </lineage>
</organism>
<gene>
    <name evidence="1" type="ORF">PR048_024996</name>
</gene>
<comment type="caution">
    <text evidence="1">The sequence shown here is derived from an EMBL/GenBank/DDBJ whole genome shotgun (WGS) entry which is preliminary data.</text>
</comment>
<keyword evidence="2" id="KW-1185">Reference proteome</keyword>
<dbReference type="EMBL" id="JARBHB010000010">
    <property type="protein sequence ID" value="KAJ8874154.1"/>
    <property type="molecule type" value="Genomic_DNA"/>
</dbReference>
<protein>
    <submittedName>
        <fullName evidence="1">Uncharacterized protein</fullName>
    </submittedName>
</protein>
<name>A0ABQ9GQ79_9NEOP</name>
<evidence type="ECO:0000313" key="2">
    <source>
        <dbReference type="Proteomes" id="UP001159363"/>
    </source>
</evidence>
<sequence>MPGKESVANMETSETICEIANDLKKKKLPLQSSETSKLWLAYHEMVQTVRMLIGADRTKAFQECLVIVAAAGHHNYLKSGYKYLQNMLTLPSDNPPVYELFQKGQFGVRRSDRFWAGLGSDLVI</sequence>
<dbReference type="Proteomes" id="UP001159363">
    <property type="component" value="Chromosome 9"/>
</dbReference>